<evidence type="ECO:0000256" key="1">
    <source>
        <dbReference type="SAM" id="MobiDB-lite"/>
    </source>
</evidence>
<keyword evidence="5" id="KW-1185">Reference proteome</keyword>
<dbReference type="EMBL" id="JACLAU010000009">
    <property type="protein sequence ID" value="MBC2651677.1"/>
    <property type="molecule type" value="Genomic_DNA"/>
</dbReference>
<feature type="transmembrane region" description="Helical" evidence="2">
    <location>
        <begin position="324"/>
        <end position="341"/>
    </location>
</feature>
<evidence type="ECO:0000256" key="2">
    <source>
        <dbReference type="SAM" id="Phobius"/>
    </source>
</evidence>
<organism evidence="4 5">
    <name type="scientific">Novosphingobium aerophilum</name>
    <dbReference type="NCBI Taxonomy" id="2839843"/>
    <lineage>
        <taxon>Bacteria</taxon>
        <taxon>Pseudomonadati</taxon>
        <taxon>Pseudomonadota</taxon>
        <taxon>Alphaproteobacteria</taxon>
        <taxon>Sphingomonadales</taxon>
        <taxon>Sphingomonadaceae</taxon>
        <taxon>Novosphingobium</taxon>
    </lineage>
</organism>
<dbReference type="Proteomes" id="UP000520156">
    <property type="component" value="Unassembled WGS sequence"/>
</dbReference>
<keyword evidence="2" id="KW-0472">Membrane</keyword>
<feature type="transmembrane region" description="Helical" evidence="2">
    <location>
        <begin position="94"/>
        <end position="113"/>
    </location>
</feature>
<protein>
    <submittedName>
        <fullName evidence="4">Acyltransferase</fullName>
    </submittedName>
</protein>
<evidence type="ECO:0000313" key="4">
    <source>
        <dbReference type="EMBL" id="MBC2651677.1"/>
    </source>
</evidence>
<feature type="region of interest" description="Disordered" evidence="1">
    <location>
        <begin position="1"/>
        <end position="22"/>
    </location>
</feature>
<dbReference type="InterPro" id="IPR050879">
    <property type="entry name" value="Acyltransferase_3"/>
</dbReference>
<evidence type="ECO:0000259" key="3">
    <source>
        <dbReference type="Pfam" id="PF01757"/>
    </source>
</evidence>
<dbReference type="PANTHER" id="PTHR23028">
    <property type="entry name" value="ACETYLTRANSFERASE"/>
    <property type="match status" value="1"/>
</dbReference>
<feature type="transmembrane region" description="Helical" evidence="2">
    <location>
        <begin position="293"/>
        <end position="312"/>
    </location>
</feature>
<evidence type="ECO:0000313" key="5">
    <source>
        <dbReference type="Proteomes" id="UP000520156"/>
    </source>
</evidence>
<dbReference type="GO" id="GO:0016747">
    <property type="term" value="F:acyltransferase activity, transferring groups other than amino-acyl groups"/>
    <property type="evidence" value="ECO:0007669"/>
    <property type="project" value="InterPro"/>
</dbReference>
<proteinExistence type="predicted"/>
<feature type="transmembrane region" description="Helical" evidence="2">
    <location>
        <begin position="53"/>
        <end position="73"/>
    </location>
</feature>
<dbReference type="RefSeq" id="WP_185683100.1">
    <property type="nucleotide sequence ID" value="NZ_JACLAU010000009.1"/>
</dbReference>
<reference evidence="4 5" key="1">
    <citation type="submission" date="2020-08" db="EMBL/GenBank/DDBJ databases">
        <title>The genome sequence of Novosphingobium flavum 4Y4.</title>
        <authorList>
            <person name="Liu Y."/>
        </authorList>
    </citation>
    <scope>NUCLEOTIDE SEQUENCE [LARGE SCALE GENOMIC DNA]</scope>
    <source>
        <strain evidence="4 5">4Y4</strain>
    </source>
</reference>
<keyword evidence="4" id="KW-0012">Acyltransferase</keyword>
<gene>
    <name evidence="4" type="ORF">H7F49_08170</name>
</gene>
<keyword evidence="2" id="KW-0812">Transmembrane</keyword>
<sequence length="355" mass="38555">MSTAATPTPASPPGGPQGAPHARLSQLDGLRGFAAVVIMLYHADMVFRTHTPFVRGYLLVDLFFLLSGFVLAVSTEKKLNAGIGAIAFTRARFVRLWPLVAVGAGVAAVRSLVLGAHPLELALTLALDLAMIPSLAGRGPFYRLNGPQWTLFYELLANFLHALLLRRVPTRWLPLIAALFGAALVYTVRRHGADTMGVNAPTWKTWWMALPRVGWSYVLGVWLGRLYKAGVRTPALPWPIALALPMAGIMLVPGLPFRMATGDLLFVIPFLPVAMWGVAMCRPPQALMPALEWLGTFSLPLYCVHLTVLVSMSELFGRGIGVKYGAIAAALVLSYLFFRLVSFQAKPTEVKTKAA</sequence>
<keyword evidence="4" id="KW-0808">Transferase</keyword>
<dbReference type="PANTHER" id="PTHR23028:SF134">
    <property type="entry name" value="PUTATIVE (AFU_ORTHOLOGUE AFUA_4G08520)-RELATED"/>
    <property type="match status" value="1"/>
</dbReference>
<feature type="transmembrane region" description="Helical" evidence="2">
    <location>
        <begin position="264"/>
        <end position="281"/>
    </location>
</feature>
<feature type="domain" description="Acyltransferase 3" evidence="3">
    <location>
        <begin position="26"/>
        <end position="338"/>
    </location>
</feature>
<feature type="transmembrane region" description="Helical" evidence="2">
    <location>
        <begin position="148"/>
        <end position="165"/>
    </location>
</feature>
<dbReference type="Pfam" id="PF01757">
    <property type="entry name" value="Acyl_transf_3"/>
    <property type="match status" value="1"/>
</dbReference>
<dbReference type="AlphaFoldDB" id="A0A7X1F7A3"/>
<feature type="transmembrane region" description="Helical" evidence="2">
    <location>
        <begin position="172"/>
        <end position="189"/>
    </location>
</feature>
<comment type="caution">
    <text evidence="4">The sequence shown here is derived from an EMBL/GenBank/DDBJ whole genome shotgun (WGS) entry which is preliminary data.</text>
</comment>
<feature type="transmembrane region" description="Helical" evidence="2">
    <location>
        <begin position="205"/>
        <end position="223"/>
    </location>
</feature>
<accession>A0A7X1F7A3</accession>
<feature type="transmembrane region" description="Helical" evidence="2">
    <location>
        <begin position="235"/>
        <end position="252"/>
    </location>
</feature>
<name>A0A7X1F7A3_9SPHN</name>
<dbReference type="InterPro" id="IPR002656">
    <property type="entry name" value="Acyl_transf_3_dom"/>
</dbReference>
<keyword evidence="2" id="KW-1133">Transmembrane helix</keyword>